<keyword evidence="3" id="KW-0449">Lipoprotein</keyword>
<dbReference type="Gene3D" id="1.10.8.760">
    <property type="entry name" value="Haem-binding uptake, Tiki superfamily, ChaN, domain 2"/>
    <property type="match status" value="1"/>
</dbReference>
<evidence type="ECO:0000259" key="2">
    <source>
        <dbReference type="Pfam" id="PF04187"/>
    </source>
</evidence>
<proteinExistence type="predicted"/>
<sequence length="278" mass="28214">MRAIRGAALALICLGSGAAAGPIGPEALAGAIAGADVAILGEVHDHPLHHAHQAAAVAAMAPKALVFEMLTPEQAARATPDLRHDAGALAAALDWAGSGWPDFALYAPIFAAAPGAAVYGAAVPRDQARRAVTEGAAAVFGAGDAARFGLDQPLAEAEQAQREADQQQAHCNALPEGMLPGMVAAQRLRDAALARAVVQAMEDTGGPVAVITGTGHARRDQGMPVPLARVMPDLRVVSIGQMEADPGADAPYDHWIVTPPHPRPDPCAAFAPKPASGG</sequence>
<reference evidence="3 4" key="1">
    <citation type="submission" date="2023-09" db="EMBL/GenBank/DDBJ databases">
        <title>Xinfangfangia sedmenti sp. nov., isolated the sedment.</title>
        <authorList>
            <person name="Xu L."/>
        </authorList>
    </citation>
    <scope>NUCLEOTIDE SEQUENCE [LARGE SCALE GENOMIC DNA]</scope>
    <source>
        <strain evidence="3 4">LG-4</strain>
    </source>
</reference>
<dbReference type="EMBL" id="JAVKPH010000016">
    <property type="protein sequence ID" value="MDR5653689.1"/>
    <property type="molecule type" value="Genomic_DNA"/>
</dbReference>
<feature type="signal peptide" evidence="1">
    <location>
        <begin position="1"/>
        <end position="20"/>
    </location>
</feature>
<evidence type="ECO:0000256" key="1">
    <source>
        <dbReference type="SAM" id="SignalP"/>
    </source>
</evidence>
<keyword evidence="1" id="KW-0732">Signal</keyword>
<keyword evidence="4" id="KW-1185">Reference proteome</keyword>
<dbReference type="Gene3D" id="3.40.50.11550">
    <property type="match status" value="1"/>
</dbReference>
<dbReference type="CDD" id="cd14727">
    <property type="entry name" value="ChanN-like"/>
    <property type="match status" value="1"/>
</dbReference>
<comment type="caution">
    <text evidence="3">The sequence shown here is derived from an EMBL/GenBank/DDBJ whole genome shotgun (WGS) entry which is preliminary data.</text>
</comment>
<feature type="chain" id="PRO_5045056029" evidence="1">
    <location>
        <begin position="21"/>
        <end position="278"/>
    </location>
</feature>
<organism evidence="3 4">
    <name type="scientific">Ruixingdingia sedimenti</name>
    <dbReference type="NCBI Taxonomy" id="3073604"/>
    <lineage>
        <taxon>Bacteria</taxon>
        <taxon>Pseudomonadati</taxon>
        <taxon>Pseudomonadota</taxon>
        <taxon>Alphaproteobacteria</taxon>
        <taxon>Rhodobacterales</taxon>
        <taxon>Paracoccaceae</taxon>
        <taxon>Ruixingdingia</taxon>
    </lineage>
</organism>
<accession>A0ABU1F9Y0</accession>
<feature type="domain" description="Haem-binding uptake Tiki superfamily ChaN" evidence="2">
    <location>
        <begin position="29"/>
        <end position="225"/>
    </location>
</feature>
<gene>
    <name evidence="3" type="ORF">RGD00_13810</name>
</gene>
<dbReference type="Pfam" id="PF04187">
    <property type="entry name" value="Cofac_haem_bdg"/>
    <property type="match status" value="1"/>
</dbReference>
<protein>
    <submittedName>
        <fullName evidence="3">ChaN family lipoprotein</fullName>
    </submittedName>
</protein>
<dbReference type="InterPro" id="IPR007314">
    <property type="entry name" value="Cofac_haem-bd_dom"/>
</dbReference>
<dbReference type="Proteomes" id="UP001247754">
    <property type="component" value="Unassembled WGS sequence"/>
</dbReference>
<dbReference type="RefSeq" id="WP_310457927.1">
    <property type="nucleotide sequence ID" value="NZ_JAVKPH010000016.1"/>
</dbReference>
<dbReference type="SUPFAM" id="SSF159501">
    <property type="entry name" value="EreA/ChaN-like"/>
    <property type="match status" value="1"/>
</dbReference>
<evidence type="ECO:0000313" key="3">
    <source>
        <dbReference type="EMBL" id="MDR5653689.1"/>
    </source>
</evidence>
<evidence type="ECO:0000313" key="4">
    <source>
        <dbReference type="Proteomes" id="UP001247754"/>
    </source>
</evidence>
<name>A0ABU1F9Y0_9RHOB</name>